<dbReference type="Gene3D" id="3.10.450.50">
    <property type="match status" value="1"/>
</dbReference>
<dbReference type="Pfam" id="PF13577">
    <property type="entry name" value="SnoaL_4"/>
    <property type="match status" value="1"/>
</dbReference>
<dbReference type="HOGENOM" id="CLU_1704858_0_0_1"/>
<dbReference type="AlphaFoldDB" id="W3WSQ4"/>
<dbReference type="OrthoDB" id="5227249at2759"/>
<dbReference type="SUPFAM" id="SSF54427">
    <property type="entry name" value="NTF2-like"/>
    <property type="match status" value="1"/>
</dbReference>
<dbReference type="OMA" id="EVIAYHC"/>
<name>W3WSQ4_PESFW</name>
<protein>
    <recommendedName>
        <fullName evidence="1">SnoaL-like domain-containing protein</fullName>
    </recommendedName>
</protein>
<accession>W3WSQ4</accession>
<evidence type="ECO:0000313" key="2">
    <source>
        <dbReference type="EMBL" id="ETS76898.1"/>
    </source>
</evidence>
<dbReference type="EMBL" id="KI912116">
    <property type="protein sequence ID" value="ETS76898.1"/>
    <property type="molecule type" value="Genomic_DNA"/>
</dbReference>
<dbReference type="InterPro" id="IPR032710">
    <property type="entry name" value="NTF2-like_dom_sf"/>
</dbReference>
<dbReference type="GeneID" id="19275785"/>
<sequence>MERLVAQNEIYNTLVLLTKAEDDLDKELLLSFLEPDSEITFDISGHLDNVASSQVTPIQYWTQTVELLSGFTATQHHIGNPIIDVSESLHKARISVEVIAYHCIQDGQDTRSVTARARQIVHMDRSNGKWFVKCMRIDRKIPLDNPELYEVARD</sequence>
<proteinExistence type="predicted"/>
<evidence type="ECO:0000259" key="1">
    <source>
        <dbReference type="Pfam" id="PF13577"/>
    </source>
</evidence>
<dbReference type="InterPro" id="IPR037401">
    <property type="entry name" value="SnoaL-like"/>
</dbReference>
<feature type="domain" description="SnoaL-like" evidence="1">
    <location>
        <begin position="4"/>
        <end position="134"/>
    </location>
</feature>
<keyword evidence="3" id="KW-1185">Reference proteome</keyword>
<dbReference type="InParanoid" id="W3WSQ4"/>
<dbReference type="RefSeq" id="XP_007837544.1">
    <property type="nucleotide sequence ID" value="XM_007839353.1"/>
</dbReference>
<organism evidence="2 3">
    <name type="scientific">Pestalotiopsis fici (strain W106-1 / CGMCC3.15140)</name>
    <dbReference type="NCBI Taxonomy" id="1229662"/>
    <lineage>
        <taxon>Eukaryota</taxon>
        <taxon>Fungi</taxon>
        <taxon>Dikarya</taxon>
        <taxon>Ascomycota</taxon>
        <taxon>Pezizomycotina</taxon>
        <taxon>Sordariomycetes</taxon>
        <taxon>Xylariomycetidae</taxon>
        <taxon>Amphisphaeriales</taxon>
        <taxon>Sporocadaceae</taxon>
        <taxon>Pestalotiopsis</taxon>
    </lineage>
</organism>
<dbReference type="Proteomes" id="UP000030651">
    <property type="component" value="Unassembled WGS sequence"/>
</dbReference>
<dbReference type="KEGG" id="pfy:PFICI_10772"/>
<reference evidence="3" key="1">
    <citation type="journal article" date="2015" name="BMC Genomics">
        <title>Genomic and transcriptomic analysis of the endophytic fungus Pestalotiopsis fici reveals its lifestyle and high potential for synthesis of natural products.</title>
        <authorList>
            <person name="Wang X."/>
            <person name="Zhang X."/>
            <person name="Liu L."/>
            <person name="Xiang M."/>
            <person name="Wang W."/>
            <person name="Sun X."/>
            <person name="Che Y."/>
            <person name="Guo L."/>
            <person name="Liu G."/>
            <person name="Guo L."/>
            <person name="Wang C."/>
            <person name="Yin W.B."/>
            <person name="Stadler M."/>
            <person name="Zhang X."/>
            <person name="Liu X."/>
        </authorList>
    </citation>
    <scope>NUCLEOTIDE SEQUENCE [LARGE SCALE GENOMIC DNA]</scope>
    <source>
        <strain evidence="3">W106-1 / CGMCC3.15140</strain>
    </source>
</reference>
<gene>
    <name evidence="2" type="ORF">PFICI_10772</name>
</gene>
<evidence type="ECO:0000313" key="3">
    <source>
        <dbReference type="Proteomes" id="UP000030651"/>
    </source>
</evidence>